<evidence type="ECO:0000313" key="3">
    <source>
        <dbReference type="Proteomes" id="UP000266743"/>
    </source>
</evidence>
<comment type="caution">
    <text evidence="2">The sequence shown here is derived from an EMBL/GenBank/DDBJ whole genome shotgun (WGS) entry which is preliminary data.</text>
</comment>
<reference evidence="2 3" key="1">
    <citation type="submission" date="2018-09" db="EMBL/GenBank/DDBJ databases">
        <title>whole genome sequence of T. equiperdum IVM-t1 strain.</title>
        <authorList>
            <person name="Suganuma K."/>
        </authorList>
    </citation>
    <scope>NUCLEOTIDE SEQUENCE [LARGE SCALE GENOMIC DNA]</scope>
    <source>
        <strain evidence="2 3">IVM-t1</strain>
    </source>
</reference>
<sequence length="352" mass="37991">MVRNEHILLQPYATVLDTTVYKVSCRPRHYCQGQKTIGTKGCSTSRKPRRGSVLNGSGLHMVRAHEEGEVNPYSIGTGGRESAESVNIREVAAGRRSVRPLLSSSYGAEQQRHPIPLAQDIPPSSALLLNNSVHETEKFSTNLEPRQQEGDEVLFLPPFLRATARFLNVPTAPPDTPPTEQCDNFYPRAASMFGAPRSGVGSSLCNNDSENCPEWASRAEPSDPICSAKPAKAGLHATLADGTDGNMRPKGGSTRMVRFAPQTRPPSSSLRVNGDSNVSHPLPTVVDEGANARREAAVERTDALLVTETKPAGSATERWDMVYTFGVPGVCCGLPHCSLCPQSLRPSLQPVE</sequence>
<dbReference type="Proteomes" id="UP000266743">
    <property type="component" value="Chromosome 9"/>
</dbReference>
<dbReference type="EMBL" id="QSBY01000009">
    <property type="protein sequence ID" value="RHW70300.1"/>
    <property type="molecule type" value="Genomic_DNA"/>
</dbReference>
<dbReference type="AlphaFoldDB" id="A0A3L6L7B2"/>
<proteinExistence type="predicted"/>
<gene>
    <name evidence="2" type="ORF">DPX39_090045100</name>
</gene>
<evidence type="ECO:0000313" key="2">
    <source>
        <dbReference type="EMBL" id="RHW70300.1"/>
    </source>
</evidence>
<accession>A0A3L6L7B2</accession>
<feature type="region of interest" description="Disordered" evidence="1">
    <location>
        <begin position="262"/>
        <end position="284"/>
    </location>
</feature>
<evidence type="ECO:0000256" key="1">
    <source>
        <dbReference type="SAM" id="MobiDB-lite"/>
    </source>
</evidence>
<name>A0A3L6L7B2_9TRYP</name>
<protein>
    <submittedName>
        <fullName evidence="2">Uncharacterized protein</fullName>
    </submittedName>
</protein>
<feature type="compositionally biased region" description="Polar residues" evidence="1">
    <location>
        <begin position="265"/>
        <end position="279"/>
    </location>
</feature>
<organism evidence="2 3">
    <name type="scientific">Trypanosoma brucei equiperdum</name>
    <dbReference type="NCBI Taxonomy" id="630700"/>
    <lineage>
        <taxon>Eukaryota</taxon>
        <taxon>Discoba</taxon>
        <taxon>Euglenozoa</taxon>
        <taxon>Kinetoplastea</taxon>
        <taxon>Metakinetoplastina</taxon>
        <taxon>Trypanosomatida</taxon>
        <taxon>Trypanosomatidae</taxon>
        <taxon>Trypanosoma</taxon>
    </lineage>
</organism>